<organism evidence="2 3">
    <name type="scientific">Chitinimonas lacunae</name>
    <dbReference type="NCBI Taxonomy" id="1963018"/>
    <lineage>
        <taxon>Bacteria</taxon>
        <taxon>Pseudomonadati</taxon>
        <taxon>Pseudomonadota</taxon>
        <taxon>Betaproteobacteria</taxon>
        <taxon>Neisseriales</taxon>
        <taxon>Chitinibacteraceae</taxon>
        <taxon>Chitinimonas</taxon>
    </lineage>
</organism>
<gene>
    <name evidence="2" type="ORF">ACFOW7_02605</name>
</gene>
<feature type="region of interest" description="Disordered" evidence="1">
    <location>
        <begin position="200"/>
        <end position="225"/>
    </location>
</feature>
<dbReference type="RefSeq" id="WP_378160703.1">
    <property type="nucleotide sequence ID" value="NZ_JBHSBU010000001.1"/>
</dbReference>
<evidence type="ECO:0000313" key="2">
    <source>
        <dbReference type="EMBL" id="MFC4158242.1"/>
    </source>
</evidence>
<sequence length="225" mass="25627">MSERHPCEYFPALTDQRLSYIAHLFLRARMTALRDTSTELDNAYTRETCAFGREKQAIILEAQRQLLELGSNAWLTISHFGNDLRFKIGNAHCRFSNEKDASNPQKPGVFKKNSCDKIYTQGHLFPVDDHHPQWWAFLIEYTIVADQENDQAVLDADIQFEPTVHVVGYNASDIEVCRWKCSGRAIVIPMHDVASEIPEAIDQSPASIDDLVQDQDKDNKEDTGT</sequence>
<keyword evidence="3" id="KW-1185">Reference proteome</keyword>
<comment type="caution">
    <text evidence="2">The sequence shown here is derived from an EMBL/GenBank/DDBJ whole genome shotgun (WGS) entry which is preliminary data.</text>
</comment>
<accession>A0ABV8MMK7</accession>
<evidence type="ECO:0000313" key="3">
    <source>
        <dbReference type="Proteomes" id="UP001595791"/>
    </source>
</evidence>
<feature type="compositionally biased region" description="Basic and acidic residues" evidence="1">
    <location>
        <begin position="214"/>
        <end position="225"/>
    </location>
</feature>
<dbReference type="Proteomes" id="UP001595791">
    <property type="component" value="Unassembled WGS sequence"/>
</dbReference>
<reference evidence="3" key="1">
    <citation type="journal article" date="2019" name="Int. J. Syst. Evol. Microbiol.">
        <title>The Global Catalogue of Microorganisms (GCM) 10K type strain sequencing project: providing services to taxonomists for standard genome sequencing and annotation.</title>
        <authorList>
            <consortium name="The Broad Institute Genomics Platform"/>
            <consortium name="The Broad Institute Genome Sequencing Center for Infectious Disease"/>
            <person name="Wu L."/>
            <person name="Ma J."/>
        </authorList>
    </citation>
    <scope>NUCLEOTIDE SEQUENCE [LARGE SCALE GENOMIC DNA]</scope>
    <source>
        <strain evidence="3">LMG 29894</strain>
    </source>
</reference>
<protein>
    <submittedName>
        <fullName evidence="2">Uncharacterized protein</fullName>
    </submittedName>
</protein>
<evidence type="ECO:0000256" key="1">
    <source>
        <dbReference type="SAM" id="MobiDB-lite"/>
    </source>
</evidence>
<name>A0ABV8MMK7_9NEIS</name>
<proteinExistence type="predicted"/>
<dbReference type="EMBL" id="JBHSBU010000001">
    <property type="protein sequence ID" value="MFC4158242.1"/>
    <property type="molecule type" value="Genomic_DNA"/>
</dbReference>